<evidence type="ECO:0000256" key="1">
    <source>
        <dbReference type="ARBA" id="ARBA00009919"/>
    </source>
</evidence>
<dbReference type="Gene3D" id="3.40.50.720">
    <property type="entry name" value="NAD(P)-binding Rossmann-like Domain"/>
    <property type="match status" value="1"/>
</dbReference>
<proteinExistence type="inferred from homology"/>
<dbReference type="InterPro" id="IPR035985">
    <property type="entry name" value="Ubiquitin-activating_enz"/>
</dbReference>
<dbReference type="PANTHER" id="PTHR10953:SF102">
    <property type="entry name" value="ADENYLYLTRANSFERASE AND SULFURTRANSFERASE MOCS3"/>
    <property type="match status" value="1"/>
</dbReference>
<dbReference type="GO" id="GO:0008641">
    <property type="term" value="F:ubiquitin-like modifier activating enzyme activity"/>
    <property type="evidence" value="ECO:0007669"/>
    <property type="project" value="InterPro"/>
</dbReference>
<keyword evidence="3" id="KW-0808">Transferase</keyword>
<dbReference type="OrthoDB" id="9804286at2"/>
<dbReference type="GO" id="GO:0016779">
    <property type="term" value="F:nucleotidyltransferase activity"/>
    <property type="evidence" value="ECO:0007669"/>
    <property type="project" value="UniProtKB-KW"/>
</dbReference>
<comment type="caution">
    <text evidence="3">The sequence shown here is derived from an EMBL/GenBank/DDBJ whole genome shotgun (WGS) entry which is preliminary data.</text>
</comment>
<dbReference type="InterPro" id="IPR045886">
    <property type="entry name" value="ThiF/MoeB/HesA"/>
</dbReference>
<accession>A0A140L390</accession>
<comment type="similarity">
    <text evidence="1">Belongs to the HesA/MoeB/ThiF family.</text>
</comment>
<dbReference type="GO" id="GO:0004792">
    <property type="term" value="F:thiosulfate-cyanide sulfurtransferase activity"/>
    <property type="evidence" value="ECO:0007669"/>
    <property type="project" value="TreeGrafter"/>
</dbReference>
<keyword evidence="4" id="KW-1185">Reference proteome</keyword>
<dbReference type="FunFam" id="3.40.50.720:FF:000080">
    <property type="entry name" value="Thiazole biosynthesis adenylyltransferase ThiF"/>
    <property type="match status" value="1"/>
</dbReference>
<keyword evidence="3" id="KW-0548">Nucleotidyltransferase</keyword>
<dbReference type="PANTHER" id="PTHR10953">
    <property type="entry name" value="UBIQUITIN-ACTIVATING ENZYME E1"/>
    <property type="match status" value="1"/>
</dbReference>
<dbReference type="EMBL" id="LOEE01000042">
    <property type="protein sequence ID" value="KXG75015.1"/>
    <property type="molecule type" value="Genomic_DNA"/>
</dbReference>
<evidence type="ECO:0000313" key="4">
    <source>
        <dbReference type="Proteomes" id="UP000070456"/>
    </source>
</evidence>
<dbReference type="STRING" id="520762.AN619_19850"/>
<dbReference type="InterPro" id="IPR000594">
    <property type="entry name" value="ThiF_NAD_FAD-bd"/>
</dbReference>
<dbReference type="EC" id="2.7.7.73" evidence="3"/>
<dbReference type="Pfam" id="PF00899">
    <property type="entry name" value="ThiF"/>
    <property type="match status" value="1"/>
</dbReference>
<dbReference type="Proteomes" id="UP000070456">
    <property type="component" value="Unassembled WGS sequence"/>
</dbReference>
<evidence type="ECO:0000313" key="3">
    <source>
        <dbReference type="EMBL" id="KXG75015.1"/>
    </source>
</evidence>
<dbReference type="RefSeq" id="WP_068556530.1">
    <property type="nucleotide sequence ID" value="NZ_LOEE01000042.1"/>
</dbReference>
<dbReference type="PATRIC" id="fig|520762.4.peg.2185"/>
<dbReference type="CDD" id="cd00757">
    <property type="entry name" value="ThiF_MoeB_HesA_family"/>
    <property type="match status" value="1"/>
</dbReference>
<dbReference type="GO" id="GO:0005829">
    <property type="term" value="C:cytosol"/>
    <property type="evidence" value="ECO:0007669"/>
    <property type="project" value="TreeGrafter"/>
</dbReference>
<organism evidence="3 4">
    <name type="scientific">Thermotalea metallivorans</name>
    <dbReference type="NCBI Taxonomy" id="520762"/>
    <lineage>
        <taxon>Bacteria</taxon>
        <taxon>Bacillati</taxon>
        <taxon>Bacillota</taxon>
        <taxon>Clostridia</taxon>
        <taxon>Peptostreptococcales</taxon>
        <taxon>Thermotaleaceae</taxon>
        <taxon>Thermotalea</taxon>
    </lineage>
</organism>
<protein>
    <submittedName>
        <fullName evidence="3">Sulfur carrier protein ThiS adenylyltransferase</fullName>
        <ecNumber evidence="3">2.7.7.73</ecNumber>
    </submittedName>
</protein>
<evidence type="ECO:0000259" key="2">
    <source>
        <dbReference type="Pfam" id="PF00899"/>
    </source>
</evidence>
<feature type="domain" description="THIF-type NAD/FAD binding fold" evidence="2">
    <location>
        <begin position="4"/>
        <end position="240"/>
    </location>
</feature>
<gene>
    <name evidence="3" type="primary">thiF</name>
    <name evidence="3" type="ORF">AN619_19850</name>
</gene>
<dbReference type="SUPFAM" id="SSF69572">
    <property type="entry name" value="Activating enzymes of the ubiquitin-like proteins"/>
    <property type="match status" value="1"/>
</dbReference>
<sequence>MDRYAKQIIFEQIGIDGQEKLQQSKVVIIGCGALGTVSANNLARAGVGYIKLVDRDYIERSNLQRQILFDEEDIENNLPKAVAAAYKLRKINSEITVESVVADVNTRNIIDICRGMDLILDATDNFHIRYLINDVSVKLEIPWIYGGAIGSMGMTHTMIPGETPCFRCIMPDMPPAGSVDTCDQVGVLNGITNIIASLQSTEAMKLLIGKKDALIRGIRFIDIWNNDFEVVEKRKKENCPACGKKNYDFLHRDSEEAVYLCGKDSVQINPMNSEISVDQLMDKLQGIGIEAKKNPFYLKFQAENVQFTLFYDGRAILKNISDINQAKSLYARYIGF</sequence>
<reference evidence="3 4" key="1">
    <citation type="submission" date="2015-12" db="EMBL/GenBank/DDBJ databases">
        <title>Draft genome sequence of the thermoanaerobe Thermotalea metallivorans, an isolate from the runoff channel of the Great Artesian Basin, Australia.</title>
        <authorList>
            <person name="Patel B.K."/>
        </authorList>
    </citation>
    <scope>NUCLEOTIDE SEQUENCE [LARGE SCALE GENOMIC DNA]</scope>
    <source>
        <strain evidence="3 4">B2-1</strain>
    </source>
</reference>
<dbReference type="GO" id="GO:0008146">
    <property type="term" value="F:sulfotransferase activity"/>
    <property type="evidence" value="ECO:0007669"/>
    <property type="project" value="TreeGrafter"/>
</dbReference>
<name>A0A140L390_9FIRM</name>
<dbReference type="AlphaFoldDB" id="A0A140L390"/>